<dbReference type="HOGENOM" id="CLU_058015_3_0_0"/>
<dbReference type="SMART" id="SM00363">
    <property type="entry name" value="S4"/>
    <property type="match status" value="1"/>
</dbReference>
<dbReference type="Gene3D" id="3.40.50.150">
    <property type="entry name" value="Vaccinia Virus protein VP39"/>
    <property type="match status" value="1"/>
</dbReference>
<sequence length="271" mass="30562">MKKVRLDEYLIRKGVVKDIKEATGVILSGRVRVGDQVLDKPGMLVKPEVEISLQENPGYVSRGALKLKKAFELFSIDFREKIVMDIGCSTGGFTDFALKHGAKKVFAIDVGKGVLDYNLRNDDRVIVMEGVNFRYLPFDDVGCYPDIILGDLSFISLKTIFDPLLKFCKDGTEVVFLIKPQFEANPKEVEKGGLVKDNNVHKRVIFEVISKYCENFEFCGLTSSPIKGAKGNVEYLVFLVYKSNVVHRDDIQKIIDKVVDEEYSYCCKTSC</sequence>
<dbReference type="InterPro" id="IPR002942">
    <property type="entry name" value="S4_RNA-bd"/>
</dbReference>
<keyword evidence="6" id="KW-1185">Reference proteome</keyword>
<evidence type="ECO:0000259" key="4">
    <source>
        <dbReference type="SMART" id="SM00363"/>
    </source>
</evidence>
<dbReference type="Proteomes" id="UP000007039">
    <property type="component" value="Chromosome"/>
</dbReference>
<dbReference type="eggNOG" id="COG1189">
    <property type="taxonomic scope" value="Bacteria"/>
</dbReference>
<dbReference type="Pfam" id="PF01728">
    <property type="entry name" value="FtsJ"/>
    <property type="match status" value="1"/>
</dbReference>
<evidence type="ECO:0000313" key="5">
    <source>
        <dbReference type="EMBL" id="ADR18189.1"/>
    </source>
</evidence>
<dbReference type="InterPro" id="IPR004538">
    <property type="entry name" value="Hemolysin_A/TlyA"/>
</dbReference>
<evidence type="ECO:0000313" key="6">
    <source>
        <dbReference type="Proteomes" id="UP000007039"/>
    </source>
</evidence>
<dbReference type="PIRSF" id="PIRSF005578">
    <property type="entry name" value="TlyA"/>
    <property type="match status" value="1"/>
</dbReference>
<protein>
    <submittedName>
        <fullName evidence="5">Hemolysin A</fullName>
    </submittedName>
</protein>
<dbReference type="AlphaFoldDB" id="E4TJM7"/>
<dbReference type="OrthoDB" id="9784736at2"/>
<dbReference type="GO" id="GO:0003723">
    <property type="term" value="F:RNA binding"/>
    <property type="evidence" value="ECO:0007669"/>
    <property type="project" value="UniProtKB-KW"/>
</dbReference>
<dbReference type="CDD" id="cd02440">
    <property type="entry name" value="AdoMet_MTases"/>
    <property type="match status" value="1"/>
</dbReference>
<evidence type="ECO:0000256" key="2">
    <source>
        <dbReference type="ARBA" id="ARBA00029460"/>
    </source>
</evidence>
<dbReference type="GO" id="GO:0032259">
    <property type="term" value="P:methylation"/>
    <property type="evidence" value="ECO:0007669"/>
    <property type="project" value="InterPro"/>
</dbReference>
<dbReference type="RefSeq" id="WP_013450406.1">
    <property type="nucleotide sequence ID" value="NC_014758.1"/>
</dbReference>
<dbReference type="SUPFAM" id="SSF55174">
    <property type="entry name" value="Alpha-L RNA-binding motif"/>
    <property type="match status" value="1"/>
</dbReference>
<dbReference type="EMBL" id="CP002347">
    <property type="protein sequence ID" value="ADR18189.1"/>
    <property type="molecule type" value="Genomic_DNA"/>
</dbReference>
<dbReference type="Pfam" id="PF01479">
    <property type="entry name" value="S4"/>
    <property type="match status" value="1"/>
</dbReference>
<dbReference type="KEGG" id="cni:Calni_0276"/>
<dbReference type="PROSITE" id="PS50889">
    <property type="entry name" value="S4"/>
    <property type="match status" value="1"/>
</dbReference>
<dbReference type="GO" id="GO:0008168">
    <property type="term" value="F:methyltransferase activity"/>
    <property type="evidence" value="ECO:0007669"/>
    <property type="project" value="InterPro"/>
</dbReference>
<comment type="similarity">
    <text evidence="2">Belongs to the TlyA family.</text>
</comment>
<dbReference type="PANTHER" id="PTHR32319">
    <property type="entry name" value="BACTERIAL HEMOLYSIN-LIKE PROTEIN"/>
    <property type="match status" value="1"/>
</dbReference>
<dbReference type="SUPFAM" id="SSF53335">
    <property type="entry name" value="S-adenosyl-L-methionine-dependent methyltransferases"/>
    <property type="match status" value="1"/>
</dbReference>
<reference evidence="5" key="2">
    <citation type="journal article" date="2011" name="Stand. Genomic Sci.">
        <title>Complete genome sequence of Calditerrivibrio nitroreducens type strain (Yu37-1).</title>
        <authorList>
            <person name="Pitluck S."/>
            <person name="Sikorski J."/>
            <person name="Zeytun A."/>
            <person name="Lapidus A."/>
            <person name="Nolan M."/>
            <person name="Lucas S."/>
            <person name="Hammon N."/>
            <person name="Deshpande S."/>
            <person name="Cheng J.F."/>
            <person name="Tapia R."/>
            <person name="Han C."/>
            <person name="Goodwin L."/>
            <person name="Liolios K."/>
            <person name="Pagani I."/>
            <person name="Ivanova N."/>
            <person name="Mavromatis K."/>
            <person name="Pati A."/>
            <person name="Chen A."/>
            <person name="Palaniappan K."/>
            <person name="Hauser L."/>
            <person name="Chang Y.J."/>
            <person name="Jeffries C.D."/>
            <person name="Detter J.C."/>
            <person name="Brambilla E."/>
            <person name="Djao O.D."/>
            <person name="Rohde M."/>
            <person name="Spring S."/>
            <person name="Goker M."/>
            <person name="Woyke T."/>
            <person name="Bristow J."/>
            <person name="Eisen J.A."/>
            <person name="Markowitz V."/>
            <person name="Hugenholtz P."/>
            <person name="Kyrpides N.C."/>
            <person name="Klenk H.P."/>
            <person name="Land M."/>
        </authorList>
    </citation>
    <scope>NUCLEOTIDE SEQUENCE [LARGE SCALE GENOMIC DNA]</scope>
    <source>
        <strain evidence="5">DSM 19672</strain>
    </source>
</reference>
<dbReference type="STRING" id="768670.Calni_0276"/>
<keyword evidence="1 3" id="KW-0694">RNA-binding</keyword>
<dbReference type="NCBIfam" id="TIGR00478">
    <property type="entry name" value="tly"/>
    <property type="match status" value="1"/>
</dbReference>
<dbReference type="PANTHER" id="PTHR32319:SF0">
    <property type="entry name" value="BACTERIAL HEMOLYSIN-LIKE PROTEIN"/>
    <property type="match status" value="1"/>
</dbReference>
<accession>E4TJM7</accession>
<feature type="domain" description="RNA-binding S4" evidence="4">
    <location>
        <begin position="4"/>
        <end position="68"/>
    </location>
</feature>
<evidence type="ECO:0000256" key="3">
    <source>
        <dbReference type="PROSITE-ProRule" id="PRU00182"/>
    </source>
</evidence>
<evidence type="ECO:0000256" key="1">
    <source>
        <dbReference type="ARBA" id="ARBA00022884"/>
    </source>
</evidence>
<organism evidence="5 6">
    <name type="scientific">Calditerrivibrio nitroreducens (strain DSM 19672 / NBRC 101217 / Yu37-1)</name>
    <dbReference type="NCBI Taxonomy" id="768670"/>
    <lineage>
        <taxon>Bacteria</taxon>
        <taxon>Pseudomonadati</taxon>
        <taxon>Deferribacterota</taxon>
        <taxon>Deferribacteres</taxon>
        <taxon>Deferribacterales</taxon>
        <taxon>Calditerrivibrionaceae</taxon>
    </lineage>
</organism>
<dbReference type="CDD" id="cd00165">
    <property type="entry name" value="S4"/>
    <property type="match status" value="1"/>
</dbReference>
<name>E4TJM7_CALNY</name>
<dbReference type="InterPro" id="IPR036986">
    <property type="entry name" value="S4_RNA-bd_sf"/>
</dbReference>
<gene>
    <name evidence="5" type="ordered locus">Calni_0276</name>
</gene>
<dbReference type="InterPro" id="IPR047048">
    <property type="entry name" value="TlyA"/>
</dbReference>
<dbReference type="Gene3D" id="3.10.290.10">
    <property type="entry name" value="RNA-binding S4 domain"/>
    <property type="match status" value="1"/>
</dbReference>
<dbReference type="InterPro" id="IPR002877">
    <property type="entry name" value="RNA_MeTrfase_FtsJ_dom"/>
</dbReference>
<proteinExistence type="inferred from homology"/>
<reference key="1">
    <citation type="submission" date="2010-11" db="EMBL/GenBank/DDBJ databases">
        <title>The complete genome of chromosome of Calditerrivibrio nitroreducens DSM 19672.</title>
        <authorList>
            <consortium name="US DOE Joint Genome Institute (JGI-PGF)"/>
            <person name="Lucas S."/>
            <person name="Copeland A."/>
            <person name="Lapidus A."/>
            <person name="Bruce D."/>
            <person name="Goodwin L."/>
            <person name="Pitluck S."/>
            <person name="Kyrpides N."/>
            <person name="Mavromatis K."/>
            <person name="Ivanova N."/>
            <person name="Mikhailova N."/>
            <person name="Zeytun A."/>
            <person name="Brettin T."/>
            <person name="Detter J.C."/>
            <person name="Tapia R."/>
            <person name="Han C."/>
            <person name="Land M."/>
            <person name="Hauser L."/>
            <person name="Markowitz V."/>
            <person name="Cheng J.-F."/>
            <person name="Hugenholtz P."/>
            <person name="Woyke T."/>
            <person name="Wu D."/>
            <person name="Spring S."/>
            <person name="Schroeder M."/>
            <person name="Brambilla E."/>
            <person name="Klenk H.-P."/>
            <person name="Eisen J.A."/>
        </authorList>
    </citation>
    <scope>NUCLEOTIDE SEQUENCE [LARGE SCALE GENOMIC DNA]</scope>
    <source>
        <strain>DSM 19672</strain>
    </source>
</reference>
<dbReference type="InterPro" id="IPR029063">
    <property type="entry name" value="SAM-dependent_MTases_sf"/>
</dbReference>